<dbReference type="RefSeq" id="WP_068671455.1">
    <property type="nucleotide sequence ID" value="NZ_LYPB01000095.1"/>
</dbReference>
<dbReference type="PROSITE" id="PS00041">
    <property type="entry name" value="HTH_ARAC_FAMILY_1"/>
    <property type="match status" value="1"/>
</dbReference>
<dbReference type="SMART" id="SM00342">
    <property type="entry name" value="HTH_ARAC"/>
    <property type="match status" value="1"/>
</dbReference>
<dbReference type="Gene3D" id="2.60.120.10">
    <property type="entry name" value="Jelly Rolls"/>
    <property type="match status" value="1"/>
</dbReference>
<dbReference type="InterPro" id="IPR013096">
    <property type="entry name" value="Cupin_2"/>
</dbReference>
<organism evidence="5 6">
    <name type="scientific">Paenibacillus oryzisoli</name>
    <dbReference type="NCBI Taxonomy" id="1850517"/>
    <lineage>
        <taxon>Bacteria</taxon>
        <taxon>Bacillati</taxon>
        <taxon>Bacillota</taxon>
        <taxon>Bacilli</taxon>
        <taxon>Bacillales</taxon>
        <taxon>Paenibacillaceae</taxon>
        <taxon>Paenibacillus</taxon>
    </lineage>
</organism>
<dbReference type="Pfam" id="PF07883">
    <property type="entry name" value="Cupin_2"/>
    <property type="match status" value="1"/>
</dbReference>
<sequence>MLQTNLKENRVHGDPLYPIRVYEICCQPGEELLELHWHEELEFLMVTKGKAVFRVSMDDYTLEAGDAIFVNAGQLHSGQLVDDEACCFTAIVFHADVLGGGQFDIVREKYILPLIQQNFVIPVHITRHTEREKELLALLQEVFQLNVSEGLLYELSTKGLLLMIISKLILLGGPVFRELPLSVNHTKVDRLKMIIAYINLNFSLPIRLEDLAALVSFSDSYFCRYFKSYTGKSPLVYLNQVRVQRAAILLRETDRRITEISLDVGFNTLSYFIGVFKAHFGDTPSTYRKRDKMGEKIAQKRLISNLHEDI</sequence>
<comment type="caution">
    <text evidence="5">The sequence shown here is derived from an EMBL/GenBank/DDBJ whole genome shotgun (WGS) entry which is preliminary data.</text>
</comment>
<dbReference type="GO" id="GO:0003700">
    <property type="term" value="F:DNA-binding transcription factor activity"/>
    <property type="evidence" value="ECO:0007669"/>
    <property type="project" value="InterPro"/>
</dbReference>
<evidence type="ECO:0000256" key="3">
    <source>
        <dbReference type="ARBA" id="ARBA00023163"/>
    </source>
</evidence>
<keyword evidence="2" id="KW-0238">DNA-binding</keyword>
<dbReference type="PRINTS" id="PR00032">
    <property type="entry name" value="HTHARAC"/>
</dbReference>
<evidence type="ECO:0000313" key="6">
    <source>
        <dbReference type="Proteomes" id="UP000078454"/>
    </source>
</evidence>
<dbReference type="InterPro" id="IPR037923">
    <property type="entry name" value="HTH-like"/>
</dbReference>
<accession>A0A197ZWS0</accession>
<keyword evidence="3" id="KW-0804">Transcription</keyword>
<dbReference type="PROSITE" id="PS01124">
    <property type="entry name" value="HTH_ARAC_FAMILY_2"/>
    <property type="match status" value="1"/>
</dbReference>
<dbReference type="STRING" id="1850517.A8708_10730"/>
<dbReference type="PANTHER" id="PTHR43280">
    <property type="entry name" value="ARAC-FAMILY TRANSCRIPTIONAL REGULATOR"/>
    <property type="match status" value="1"/>
</dbReference>
<dbReference type="OrthoDB" id="9778008at2"/>
<evidence type="ECO:0000256" key="2">
    <source>
        <dbReference type="ARBA" id="ARBA00023125"/>
    </source>
</evidence>
<dbReference type="Gene3D" id="1.10.10.60">
    <property type="entry name" value="Homeodomain-like"/>
    <property type="match status" value="2"/>
</dbReference>
<dbReference type="EMBL" id="LYPB01000095">
    <property type="protein sequence ID" value="OAS13266.1"/>
    <property type="molecule type" value="Genomic_DNA"/>
</dbReference>
<dbReference type="InterPro" id="IPR020449">
    <property type="entry name" value="Tscrpt_reg_AraC-type_HTH"/>
</dbReference>
<dbReference type="Proteomes" id="UP000078454">
    <property type="component" value="Unassembled WGS sequence"/>
</dbReference>
<protein>
    <recommendedName>
        <fullName evidence="4">HTH araC/xylS-type domain-containing protein</fullName>
    </recommendedName>
</protein>
<dbReference type="Pfam" id="PF12833">
    <property type="entry name" value="HTH_18"/>
    <property type="match status" value="1"/>
</dbReference>
<evidence type="ECO:0000256" key="1">
    <source>
        <dbReference type="ARBA" id="ARBA00023015"/>
    </source>
</evidence>
<dbReference type="InterPro" id="IPR018060">
    <property type="entry name" value="HTH_AraC"/>
</dbReference>
<proteinExistence type="predicted"/>
<evidence type="ECO:0000259" key="4">
    <source>
        <dbReference type="PROSITE" id="PS01124"/>
    </source>
</evidence>
<gene>
    <name evidence="5" type="ORF">A8708_10730</name>
</gene>
<evidence type="ECO:0000313" key="5">
    <source>
        <dbReference type="EMBL" id="OAS13266.1"/>
    </source>
</evidence>
<keyword evidence="6" id="KW-1185">Reference proteome</keyword>
<dbReference type="InterPro" id="IPR018062">
    <property type="entry name" value="HTH_AraC-typ_CS"/>
</dbReference>
<dbReference type="SUPFAM" id="SSF51215">
    <property type="entry name" value="Regulatory protein AraC"/>
    <property type="match status" value="1"/>
</dbReference>
<name>A0A197ZWS0_9BACL</name>
<dbReference type="InterPro" id="IPR014710">
    <property type="entry name" value="RmlC-like_jellyroll"/>
</dbReference>
<reference evidence="5 6" key="1">
    <citation type="submission" date="2016-05" db="EMBL/GenBank/DDBJ databases">
        <title>Paenibacillus sp. 1ZS3-15 nov., isolated from the rhizosphere soil.</title>
        <authorList>
            <person name="Zhang X.X."/>
            <person name="Zhang J."/>
        </authorList>
    </citation>
    <scope>NUCLEOTIDE SEQUENCE [LARGE SCALE GENOMIC DNA]</scope>
    <source>
        <strain evidence="5 6">1ZS3-15</strain>
    </source>
</reference>
<dbReference type="InterPro" id="IPR009057">
    <property type="entry name" value="Homeodomain-like_sf"/>
</dbReference>
<keyword evidence="1" id="KW-0805">Transcription regulation</keyword>
<dbReference type="CDD" id="cd02208">
    <property type="entry name" value="cupin_RmlC-like"/>
    <property type="match status" value="1"/>
</dbReference>
<feature type="domain" description="HTH araC/xylS-type" evidence="4">
    <location>
        <begin position="192"/>
        <end position="290"/>
    </location>
</feature>
<dbReference type="PANTHER" id="PTHR43280:SF28">
    <property type="entry name" value="HTH-TYPE TRANSCRIPTIONAL ACTIVATOR RHAS"/>
    <property type="match status" value="1"/>
</dbReference>
<dbReference type="GO" id="GO:0043565">
    <property type="term" value="F:sequence-specific DNA binding"/>
    <property type="evidence" value="ECO:0007669"/>
    <property type="project" value="InterPro"/>
</dbReference>
<dbReference type="SUPFAM" id="SSF46689">
    <property type="entry name" value="Homeodomain-like"/>
    <property type="match status" value="2"/>
</dbReference>
<dbReference type="AlphaFoldDB" id="A0A197ZWS0"/>